<dbReference type="EMBL" id="CP012801">
    <property type="protein sequence ID" value="ALJ62544.1"/>
    <property type="molecule type" value="Genomic_DNA"/>
</dbReference>
<dbReference type="Gene3D" id="4.10.520.10">
    <property type="entry name" value="IHF-like DNA-binding proteins"/>
    <property type="match status" value="1"/>
</dbReference>
<name>A0A0P0G3V7_9BACE</name>
<dbReference type="SMART" id="SM00257">
    <property type="entry name" value="LysM"/>
    <property type="match status" value="1"/>
</dbReference>
<proteinExistence type="inferred from homology"/>
<reference evidence="7 8" key="1">
    <citation type="journal article" date="2015" name="Science">
        <title>Genetic determinants of in vivo fitness and diet responsiveness in multiple human gut Bacteroides.</title>
        <authorList>
            <person name="Wu M."/>
            <person name="McNulty N.P."/>
            <person name="Rodionov D.A."/>
            <person name="Khoroshkin M.S."/>
            <person name="Griffin N.W."/>
            <person name="Cheng J."/>
            <person name="Latreille P."/>
            <person name="Kerstetter R.A."/>
            <person name="Terrapon N."/>
            <person name="Henrissat B."/>
            <person name="Osterman A.L."/>
            <person name="Gordon J.I."/>
        </authorList>
    </citation>
    <scope>NUCLEOTIDE SEQUENCE [LARGE SCALE GENOMIC DNA]</scope>
    <source>
        <strain evidence="7 8">WH2</strain>
    </source>
</reference>
<dbReference type="InterPro" id="IPR010992">
    <property type="entry name" value="IHF-like_DNA-bd_dom_sf"/>
</dbReference>
<keyword evidence="5" id="KW-0472">Membrane</keyword>
<dbReference type="InterPro" id="IPR018392">
    <property type="entry name" value="LysM"/>
</dbReference>
<dbReference type="AlphaFoldDB" id="A0A0P0G3V7"/>
<comment type="similarity">
    <text evidence="1 3">Belongs to the bacterial histone-like protein family.</text>
</comment>
<dbReference type="SUPFAM" id="SSF47729">
    <property type="entry name" value="IHF-like DNA-binding proteins"/>
    <property type="match status" value="1"/>
</dbReference>
<dbReference type="Pfam" id="PF00216">
    <property type="entry name" value="Bac_DNA_binding"/>
    <property type="match status" value="1"/>
</dbReference>
<evidence type="ECO:0000259" key="6">
    <source>
        <dbReference type="PROSITE" id="PS51782"/>
    </source>
</evidence>
<dbReference type="RefSeq" id="WP_029428142.1">
    <property type="nucleotide sequence ID" value="NZ_CP012801.1"/>
</dbReference>
<gene>
    <name evidence="7" type="primary">ihfA_2</name>
    <name evidence="7" type="ORF">BcellWH2_05342</name>
</gene>
<evidence type="ECO:0000313" key="8">
    <source>
        <dbReference type="Proteomes" id="UP000061809"/>
    </source>
</evidence>
<feature type="domain" description="LysM" evidence="6">
    <location>
        <begin position="416"/>
        <end position="465"/>
    </location>
</feature>
<dbReference type="Gene3D" id="3.10.350.10">
    <property type="entry name" value="LysM domain"/>
    <property type="match status" value="1"/>
</dbReference>
<feature type="region of interest" description="Disordered" evidence="4">
    <location>
        <begin position="377"/>
        <end position="399"/>
    </location>
</feature>
<keyword evidence="2" id="KW-0238">DNA-binding</keyword>
<evidence type="ECO:0000256" key="5">
    <source>
        <dbReference type="SAM" id="Phobius"/>
    </source>
</evidence>
<dbReference type="GO" id="GO:0003677">
    <property type="term" value="F:DNA binding"/>
    <property type="evidence" value="ECO:0007669"/>
    <property type="project" value="UniProtKB-KW"/>
</dbReference>
<dbReference type="KEGG" id="bcel:BcellWH2_05342"/>
<dbReference type="GO" id="GO:0005829">
    <property type="term" value="C:cytosol"/>
    <property type="evidence" value="ECO:0007669"/>
    <property type="project" value="TreeGrafter"/>
</dbReference>
<accession>A0A0P0G3V7</accession>
<evidence type="ECO:0000256" key="2">
    <source>
        <dbReference type="ARBA" id="ARBA00023125"/>
    </source>
</evidence>
<sequence>MNEKLNIQNLIELLAEKHGMDKADAESFVKEFFQLIEESLENDKYVKIRGLGTFKLIDVESRESVNINTGERFEIQGHTKVSFAPEPALKDLINKPFSHFETVVLNDETVLEDTQVEDNSEEEEKEEVLVESEKSVVNTEVADVVSEETIEAVEESIEVSAETVEEPVEVVEVPTEIIEETAEIVKEESVVVAEEHIQVVEEVIETTEQLVQDEEIQVDQAEPAIQIEESEQFVEAPVVLSGEVKQSVAEVITPVNECVEEPLTEQKDQEDLVPTYEVPEPPSPPVNRADSSTMKFFIGIVILVVLLCVGAVTFMYYPDLFDRISPPPTEKVADEKIEKPAVPVALTDSIVRKDTTTVVAKKDTVAEVVTPKVVEEPKPVAKQETPATAPKKETKKAAATPFEPDSVNYKIVGTKATHTIQEGETLTKVALRFYGTKALWPYIVKYNSGVIKNPDHVPYGTVIKIPELEKK</sequence>
<dbReference type="Proteomes" id="UP000061809">
    <property type="component" value="Chromosome"/>
</dbReference>
<dbReference type="GO" id="GO:0030527">
    <property type="term" value="F:structural constituent of chromatin"/>
    <property type="evidence" value="ECO:0007669"/>
    <property type="project" value="InterPro"/>
</dbReference>
<dbReference type="SMART" id="SM00411">
    <property type="entry name" value="BHL"/>
    <property type="match status" value="1"/>
</dbReference>
<dbReference type="PATRIC" id="fig|246787.4.peg.5516"/>
<protein>
    <submittedName>
        <fullName evidence="7">Integration host factor subunit alpha</fullName>
    </submittedName>
</protein>
<keyword evidence="5" id="KW-1133">Transmembrane helix</keyword>
<evidence type="ECO:0000256" key="3">
    <source>
        <dbReference type="RuleBase" id="RU003939"/>
    </source>
</evidence>
<keyword evidence="5" id="KW-0812">Transmembrane</keyword>
<dbReference type="PANTHER" id="PTHR33175">
    <property type="entry name" value="DNA-BINDING PROTEIN HU"/>
    <property type="match status" value="1"/>
</dbReference>
<dbReference type="PANTHER" id="PTHR33175:SF2">
    <property type="entry name" value="INTEGRATION HOST FACTOR SUBUNIT ALPHA"/>
    <property type="match status" value="1"/>
</dbReference>
<feature type="transmembrane region" description="Helical" evidence="5">
    <location>
        <begin position="296"/>
        <end position="317"/>
    </location>
</feature>
<evidence type="ECO:0000256" key="4">
    <source>
        <dbReference type="SAM" id="MobiDB-lite"/>
    </source>
</evidence>
<dbReference type="CDD" id="cd13832">
    <property type="entry name" value="IHF"/>
    <property type="match status" value="1"/>
</dbReference>
<evidence type="ECO:0000313" key="7">
    <source>
        <dbReference type="EMBL" id="ALJ62544.1"/>
    </source>
</evidence>
<dbReference type="CDD" id="cd00118">
    <property type="entry name" value="LysM"/>
    <property type="match status" value="1"/>
</dbReference>
<dbReference type="PROSITE" id="PS51782">
    <property type="entry name" value="LYSM"/>
    <property type="match status" value="1"/>
</dbReference>
<organism evidence="7 8">
    <name type="scientific">Bacteroides cellulosilyticus</name>
    <dbReference type="NCBI Taxonomy" id="246787"/>
    <lineage>
        <taxon>Bacteria</taxon>
        <taxon>Pseudomonadati</taxon>
        <taxon>Bacteroidota</taxon>
        <taxon>Bacteroidia</taxon>
        <taxon>Bacteroidales</taxon>
        <taxon>Bacteroidaceae</taxon>
        <taxon>Bacteroides</taxon>
    </lineage>
</organism>
<dbReference type="InterPro" id="IPR000119">
    <property type="entry name" value="Hist_DNA-bd"/>
</dbReference>
<evidence type="ECO:0000256" key="1">
    <source>
        <dbReference type="ARBA" id="ARBA00010529"/>
    </source>
</evidence>
<dbReference type="InterPro" id="IPR036779">
    <property type="entry name" value="LysM_dom_sf"/>
</dbReference>